<evidence type="ECO:0000313" key="3">
    <source>
        <dbReference type="EMBL" id="MEB3370101.1"/>
    </source>
</evidence>
<name>A0ABU6AEX9_9PSEU</name>
<protein>
    <submittedName>
        <fullName evidence="3">Helix-turn-helix domain-containing protein</fullName>
    </submittedName>
</protein>
<keyword evidence="4" id="KW-1185">Reference proteome</keyword>
<proteinExistence type="predicted"/>
<reference evidence="3 4" key="1">
    <citation type="submission" date="2023-10" db="EMBL/GenBank/DDBJ databases">
        <title>Saccharopolyspora sp. nov., isolated from mangrove soil.</title>
        <authorList>
            <person name="Lu Y."/>
            <person name="Liu W."/>
        </authorList>
    </citation>
    <scope>NUCLEOTIDE SEQUENCE [LARGE SCALE GENOMIC DNA]</scope>
    <source>
        <strain evidence="3 4">S2-29</strain>
    </source>
</reference>
<sequence length="285" mass="32296">MTNAEGLMMTTRDARKLSPEALEEIRRRAVAAVESGASQSDVARLLGVSRKTVGAWVRAFRRSGEDSFRARTRGRRPGEQLALSTQQQEWTIRTITQGTPNSHGLRAELWSRQAVSDLVNREFQVLLSPATVGQYLARWGLIDEALLKDTMRTRIATVLPQWQATTTEPQWWIPEAKVAWIVWSRPHTPAPGHSAHKRNLMNGFRNHFGDVNVLQAISHRGVVLFHAQLGPFDAHQADRFLIRLRYQLNGPLNAIVCRWPAEHNTTLKEWSPPHEHRIALHLSTG</sequence>
<feature type="domain" description="Insertion element IS150 protein InsJ-like helix-turn-helix" evidence="1">
    <location>
        <begin position="26"/>
        <end position="76"/>
    </location>
</feature>
<dbReference type="RefSeq" id="WP_324267586.1">
    <property type="nucleotide sequence ID" value="NZ_JAWLNX010000016.1"/>
</dbReference>
<dbReference type="EMBL" id="JAWLNX010000016">
    <property type="protein sequence ID" value="MEB3370101.1"/>
    <property type="molecule type" value="Genomic_DNA"/>
</dbReference>
<dbReference type="Proteomes" id="UP001327093">
    <property type="component" value="Unassembled WGS sequence"/>
</dbReference>
<dbReference type="InterPro" id="IPR025959">
    <property type="entry name" value="Winged_HTH_dom"/>
</dbReference>
<comment type="caution">
    <text evidence="3">The sequence shown here is derived from an EMBL/GenBank/DDBJ whole genome shotgun (WGS) entry which is preliminary data.</text>
</comment>
<dbReference type="Gene3D" id="1.10.10.60">
    <property type="entry name" value="Homeodomain-like"/>
    <property type="match status" value="1"/>
</dbReference>
<dbReference type="InterPro" id="IPR055247">
    <property type="entry name" value="InsJ-like_HTH"/>
</dbReference>
<evidence type="ECO:0000259" key="2">
    <source>
        <dbReference type="Pfam" id="PF13592"/>
    </source>
</evidence>
<evidence type="ECO:0000313" key="4">
    <source>
        <dbReference type="Proteomes" id="UP001327093"/>
    </source>
</evidence>
<evidence type="ECO:0000259" key="1">
    <source>
        <dbReference type="Pfam" id="PF13518"/>
    </source>
</evidence>
<dbReference type="Pfam" id="PF13592">
    <property type="entry name" value="HTH_33"/>
    <property type="match status" value="1"/>
</dbReference>
<accession>A0ABU6AEX9</accession>
<gene>
    <name evidence="3" type="ORF">R4I43_22085</name>
</gene>
<organism evidence="3 4">
    <name type="scientific">Saccharopolyspora mangrovi</name>
    <dbReference type="NCBI Taxonomy" id="3082379"/>
    <lineage>
        <taxon>Bacteria</taxon>
        <taxon>Bacillati</taxon>
        <taxon>Actinomycetota</taxon>
        <taxon>Actinomycetes</taxon>
        <taxon>Pseudonocardiales</taxon>
        <taxon>Pseudonocardiaceae</taxon>
        <taxon>Saccharopolyspora</taxon>
    </lineage>
</organism>
<dbReference type="InterPro" id="IPR009057">
    <property type="entry name" value="Homeodomain-like_sf"/>
</dbReference>
<dbReference type="Pfam" id="PF13518">
    <property type="entry name" value="HTH_28"/>
    <property type="match status" value="1"/>
</dbReference>
<dbReference type="SUPFAM" id="SSF46689">
    <property type="entry name" value="Homeodomain-like"/>
    <property type="match status" value="1"/>
</dbReference>
<feature type="domain" description="Winged helix-turn helix" evidence="2">
    <location>
        <begin position="108"/>
        <end position="141"/>
    </location>
</feature>